<dbReference type="Gene3D" id="3.40.50.2000">
    <property type="entry name" value="Glycogen Phosphorylase B"/>
    <property type="match status" value="2"/>
</dbReference>
<protein>
    <submittedName>
        <fullName evidence="2">Uncharacterized protein</fullName>
    </submittedName>
</protein>
<reference evidence="2 3" key="1">
    <citation type="journal article" date="2021" name="Plant Biotechnol. J.">
        <title>Multi-omics assisted identification of the key and species-specific regulatory components of drought-tolerant mechanisms in Gossypium stocksii.</title>
        <authorList>
            <person name="Yu D."/>
            <person name="Ke L."/>
            <person name="Zhang D."/>
            <person name="Wu Y."/>
            <person name="Sun Y."/>
            <person name="Mei J."/>
            <person name="Sun J."/>
            <person name="Sun Y."/>
        </authorList>
    </citation>
    <scope>NUCLEOTIDE SEQUENCE [LARGE SCALE GENOMIC DNA]</scope>
    <source>
        <strain evidence="3">cv. E1</strain>
        <tissue evidence="2">Leaf</tissue>
    </source>
</reference>
<evidence type="ECO:0000313" key="2">
    <source>
        <dbReference type="EMBL" id="KAH1033706.1"/>
    </source>
</evidence>
<keyword evidence="3" id="KW-1185">Reference proteome</keyword>
<proteinExistence type="inferred from homology"/>
<dbReference type="AlphaFoldDB" id="A0A9D3UC24"/>
<comment type="caution">
    <text evidence="2">The sequence shown here is derived from an EMBL/GenBank/DDBJ whole genome shotgun (WGS) entry which is preliminary data.</text>
</comment>
<name>A0A9D3UC24_9ROSI</name>
<dbReference type="PANTHER" id="PTHR48048:SF45">
    <property type="entry name" value="GLYCOSYLTRANSFERASE"/>
    <property type="match status" value="1"/>
</dbReference>
<comment type="similarity">
    <text evidence="1">Belongs to the UDP-glycosyltransferase family.</text>
</comment>
<accession>A0A9D3UC24</accession>
<evidence type="ECO:0000256" key="1">
    <source>
        <dbReference type="ARBA" id="ARBA00009995"/>
    </source>
</evidence>
<dbReference type="GO" id="GO:0035251">
    <property type="term" value="F:UDP-glucosyltransferase activity"/>
    <property type="evidence" value="ECO:0007669"/>
    <property type="project" value="InterPro"/>
</dbReference>
<dbReference type="OrthoDB" id="959611at2759"/>
<dbReference type="Proteomes" id="UP000828251">
    <property type="component" value="Unassembled WGS sequence"/>
</dbReference>
<dbReference type="EMBL" id="JAIQCV010000013">
    <property type="protein sequence ID" value="KAH1033706.1"/>
    <property type="molecule type" value="Genomic_DNA"/>
</dbReference>
<dbReference type="PANTHER" id="PTHR48048">
    <property type="entry name" value="GLYCOSYLTRANSFERASE"/>
    <property type="match status" value="1"/>
</dbReference>
<organism evidence="2 3">
    <name type="scientific">Gossypium stocksii</name>
    <dbReference type="NCBI Taxonomy" id="47602"/>
    <lineage>
        <taxon>Eukaryota</taxon>
        <taxon>Viridiplantae</taxon>
        <taxon>Streptophyta</taxon>
        <taxon>Embryophyta</taxon>
        <taxon>Tracheophyta</taxon>
        <taxon>Spermatophyta</taxon>
        <taxon>Magnoliopsida</taxon>
        <taxon>eudicotyledons</taxon>
        <taxon>Gunneridae</taxon>
        <taxon>Pentapetalae</taxon>
        <taxon>rosids</taxon>
        <taxon>malvids</taxon>
        <taxon>Malvales</taxon>
        <taxon>Malvaceae</taxon>
        <taxon>Malvoideae</taxon>
        <taxon>Gossypium</taxon>
    </lineage>
</organism>
<evidence type="ECO:0000313" key="3">
    <source>
        <dbReference type="Proteomes" id="UP000828251"/>
    </source>
</evidence>
<dbReference type="SUPFAM" id="SSF53756">
    <property type="entry name" value="UDP-Glycosyltransferase/glycogen phosphorylase"/>
    <property type="match status" value="1"/>
</dbReference>
<gene>
    <name evidence="2" type="ORF">J1N35_045880</name>
</gene>
<sequence length="197" mass="22219">MKNVELIFVPQTSKGHLIPILEFAKRLVDHNSRILITVVFVKSPFDSFANAYIDSVKASKPDRFKFIDVPLIVDHHRQSFEDHVLDLVETHLPLLKNAVTDISSEVRKKVKEMAKIARKAIVNGGSSFLSIQKLIDDMIELIFVPQTSKGHLIPILDFAKRLVDHDDRISTTVVFVKSPSDSSTDAYIESVKISKLD</sequence>
<dbReference type="InterPro" id="IPR050481">
    <property type="entry name" value="UDP-glycosyltransf_plant"/>
</dbReference>